<dbReference type="SUPFAM" id="SSF51445">
    <property type="entry name" value="(Trans)glycosidases"/>
    <property type="match status" value="1"/>
</dbReference>
<dbReference type="EMBL" id="CP158267">
    <property type="protein sequence ID" value="XDJ79061.1"/>
    <property type="molecule type" value="Genomic_DNA"/>
</dbReference>
<evidence type="ECO:0000313" key="4">
    <source>
        <dbReference type="EMBL" id="XDJ79061.1"/>
    </source>
</evidence>
<dbReference type="InterPro" id="IPR017853">
    <property type="entry name" value="GH"/>
</dbReference>
<evidence type="ECO:0000313" key="2">
    <source>
        <dbReference type="EMBL" id="XDJ46690.1"/>
    </source>
</evidence>
<dbReference type="InterPro" id="IPR012767">
    <property type="entry name" value="Trehalose_TreY"/>
</dbReference>
<dbReference type="NCBIfam" id="TIGR02401">
    <property type="entry name" value="trehalose_TreY"/>
    <property type="match status" value="1"/>
</dbReference>
<dbReference type="Gene3D" id="3.20.20.80">
    <property type="entry name" value="Glycosidases"/>
    <property type="match status" value="1"/>
</dbReference>
<dbReference type="EMBL" id="CP158254">
    <property type="protein sequence ID" value="XDJ46690.1"/>
    <property type="molecule type" value="Genomic_DNA"/>
</dbReference>
<keyword evidence="4" id="KW-0413">Isomerase</keyword>
<dbReference type="GO" id="GO:0005992">
    <property type="term" value="P:trehalose biosynthetic process"/>
    <property type="evidence" value="ECO:0007669"/>
    <property type="project" value="TreeGrafter"/>
</dbReference>
<dbReference type="AlphaFoldDB" id="A0AB39FGH3"/>
<dbReference type="PANTHER" id="PTHR10357:SF216">
    <property type="entry name" value="MALTOOLIGOSYL TREHALOSE SYNTHASE-RELATED"/>
    <property type="match status" value="1"/>
</dbReference>
<dbReference type="CDD" id="cd11336">
    <property type="entry name" value="AmyAc_MTSase"/>
    <property type="match status" value="1"/>
</dbReference>
<name>A0AB39FGH3_9BURK</name>
<proteinExistence type="predicted"/>
<dbReference type="SMART" id="SM00642">
    <property type="entry name" value="Aamy"/>
    <property type="match status" value="1"/>
</dbReference>
<dbReference type="InterPro" id="IPR006047">
    <property type="entry name" value="GH13_cat_dom"/>
</dbReference>
<reference evidence="4" key="1">
    <citation type="submission" date="2024-05" db="EMBL/GenBank/DDBJ databases">
        <authorList>
            <person name="Luo Y.-C."/>
            <person name="Nicholds J."/>
            <person name="Mortimer T."/>
            <person name="Maboni G."/>
        </authorList>
    </citation>
    <scope>NUCLEOTIDE SEQUENCE</scope>
    <source>
        <strain evidence="4">141555</strain>
        <strain evidence="3">144863</strain>
        <strain evidence="2">151836</strain>
    </source>
</reference>
<dbReference type="Gene3D" id="3.30.1590.10">
    <property type="entry name" value="Maltooligosyl trehalose synthase, domain 2"/>
    <property type="match status" value="1"/>
</dbReference>
<dbReference type="GO" id="GO:0030980">
    <property type="term" value="P:alpha-glucan catabolic process"/>
    <property type="evidence" value="ECO:0007669"/>
    <property type="project" value="TreeGrafter"/>
</dbReference>
<gene>
    <name evidence="4" type="primary">treY</name>
    <name evidence="3" type="ORF">ABRY94_11355</name>
    <name evidence="2" type="ORF">ABRZ04_10170</name>
    <name evidence="4" type="ORF">ABRZ07_09040</name>
</gene>
<dbReference type="RefSeq" id="WP_368639416.1">
    <property type="nucleotide sequence ID" value="NZ_CP158254.1"/>
</dbReference>
<organism evidence="4">
    <name type="scientific">Castellaniella ginsengisoli</name>
    <dbReference type="NCBI Taxonomy" id="546114"/>
    <lineage>
        <taxon>Bacteria</taxon>
        <taxon>Pseudomonadati</taxon>
        <taxon>Pseudomonadota</taxon>
        <taxon>Betaproteobacteria</taxon>
        <taxon>Burkholderiales</taxon>
        <taxon>Alcaligenaceae</taxon>
        <taxon>Castellaniella</taxon>
    </lineage>
</organism>
<evidence type="ECO:0000259" key="1">
    <source>
        <dbReference type="SMART" id="SM00642"/>
    </source>
</evidence>
<accession>A0AB39FGH3</accession>
<dbReference type="PANTHER" id="PTHR10357">
    <property type="entry name" value="ALPHA-AMYLASE FAMILY MEMBER"/>
    <property type="match status" value="1"/>
</dbReference>
<dbReference type="Gene3D" id="1.10.10.470">
    <property type="entry name" value="Maltooligosyl trehalose synthase, domain 4"/>
    <property type="match status" value="1"/>
</dbReference>
<dbReference type="EC" id="5.4.99.15" evidence="4"/>
<sequence length="850" mass="94503">MTPRATVRLQLHANFTFDDARAALDHYAALGISHLYLSPITRARPGSTHGYDVIDPTRIDEARGGPAGLHRLATAAAARHMGLIADIVPNHMAADPQNPWWHDVLKRGAASRHARVFDIDWAAGDGRILLPILPRPLDDALAEGDVRLIRRHGRTTVLAGGQQLPLAIRDEHCLPREFDPETLAGRARLHDLLARQHYRLDGWRDAAGRRNWRRFFLINELVGVRAENPEVFQSTHALVLNLYRRGWLDGLRIDHIDGLAAPGAYLRRLRAAMRAAAPERTPYLIVEKILAPEETPDGRWPIEGTTGYDFMDDAAALLHAPAARASLLAFWHGCGGSPQSPARQLRAVRAALLEERLESEGRSLVRACMKASRADPHADRWGADAWTRLLRAWSAEFPVYRSYVEDEGGASGADRAAWEHAARRARTHVPAQELPLLAQWMQWLDHPPPHAMPAVLRVQQLLPPLAAKSLEDTLFYRFGLLLSRNEVGASPHRFSLGRGAFHRRNRRRARAWPLAMLATATHDHKRGEDVRARLAVLTEMPERWTRFARGWLDRLPSGRCARTDQYMLLQTLVGSWPSAWSAGRPDPDRLRAWLTRVGDWQRKALREAGLHTSWTDPDTAYEAAAQACIDALGPESGDGRILDELAAFAVPLVAPGQVNGLAQTLLRNTAPGIPDLYQGAETWDESLVDPDNRHPIDPHRLERLRAGPPPIAPQAADWRNGRVKQYLIQTALGLRAARPALFHAGSRYIPLAAEGRQARHVLAFLRGDGHHWALVMIPRLCALSLARYARGEAAAASRFWEGTSLVLPAAAAGLWRDALGDGAFDTAPDRRLPLAPLLRHWPVALCVTPF</sequence>
<dbReference type="GO" id="GO:0047470">
    <property type="term" value="F:(1,4)-alpha-D-glucan 1-alpha-D-glucosylmutase activity"/>
    <property type="evidence" value="ECO:0007669"/>
    <property type="project" value="UniProtKB-EC"/>
</dbReference>
<dbReference type="EMBL" id="CP158262">
    <property type="protein sequence ID" value="XDJ68667.1"/>
    <property type="molecule type" value="Genomic_DNA"/>
</dbReference>
<dbReference type="Pfam" id="PF00128">
    <property type="entry name" value="Alpha-amylase"/>
    <property type="match status" value="1"/>
</dbReference>
<evidence type="ECO:0000313" key="3">
    <source>
        <dbReference type="EMBL" id="XDJ68667.1"/>
    </source>
</evidence>
<dbReference type="InterPro" id="IPR013797">
    <property type="entry name" value="Maltooligo_trehalose_synth_4"/>
</dbReference>
<dbReference type="Gene3D" id="1.10.150.200">
    <property type="entry name" value="Maltooligosyl trehalose synthase, domain 3"/>
    <property type="match status" value="1"/>
</dbReference>
<protein>
    <submittedName>
        <fullName evidence="4">Malto-oligosyltrehalose synthase</fullName>
        <ecNumber evidence="4">5.4.99.15</ecNumber>
    </submittedName>
</protein>
<feature type="domain" description="Glycosyl hydrolase family 13 catalytic" evidence="1">
    <location>
        <begin position="6"/>
        <end position="428"/>
    </location>
</feature>